<keyword evidence="3" id="KW-1185">Reference proteome</keyword>
<gene>
    <name evidence="2" type="ORF">HYN46_00380</name>
</gene>
<evidence type="ECO:0000256" key="1">
    <source>
        <dbReference type="SAM" id="Phobius"/>
    </source>
</evidence>
<keyword evidence="1" id="KW-1133">Transmembrane helix</keyword>
<dbReference type="OrthoDB" id="5879266at2"/>
<dbReference type="EMBL" id="CP031222">
    <property type="protein sequence ID" value="AXI01489.1"/>
    <property type="molecule type" value="Genomic_DNA"/>
</dbReference>
<evidence type="ECO:0000313" key="2">
    <source>
        <dbReference type="EMBL" id="AXI01489.1"/>
    </source>
</evidence>
<reference evidence="2 3" key="1">
    <citation type="submission" date="2018-07" db="EMBL/GenBank/DDBJ databases">
        <title>Genome sequencing of Moraxellaceae gen. HYN0046.</title>
        <authorList>
            <person name="Kim M."/>
            <person name="Yi H."/>
        </authorList>
    </citation>
    <scope>NUCLEOTIDE SEQUENCE [LARGE SCALE GENOMIC DNA]</scope>
    <source>
        <strain evidence="2 3">HYN0046</strain>
    </source>
</reference>
<keyword evidence="1" id="KW-0812">Transmembrane</keyword>
<name>A0A345P2I0_9GAMM</name>
<organism evidence="2 3">
    <name type="scientific">Aquirhabdus parva</name>
    <dbReference type="NCBI Taxonomy" id="2283318"/>
    <lineage>
        <taxon>Bacteria</taxon>
        <taxon>Pseudomonadati</taxon>
        <taxon>Pseudomonadota</taxon>
        <taxon>Gammaproteobacteria</taxon>
        <taxon>Moraxellales</taxon>
        <taxon>Moraxellaceae</taxon>
        <taxon>Aquirhabdus</taxon>
    </lineage>
</organism>
<dbReference type="KEGG" id="mbah:HYN46_00380"/>
<proteinExistence type="predicted"/>
<keyword evidence="1" id="KW-0472">Membrane</keyword>
<dbReference type="Proteomes" id="UP000253940">
    <property type="component" value="Chromosome"/>
</dbReference>
<sequence>MNSRHIVNIHRWKWITTPFVFLSFGFSSWVFAGEGGGRVTVVYAHESNIAIFATETHTNMPACSQSGNEWALSLATTAGRAQYALLLSAAAQGKQVTVSGRNDCTAWGDRETPSYILVKY</sequence>
<dbReference type="RefSeq" id="WP_114897599.1">
    <property type="nucleotide sequence ID" value="NZ_CP031222.1"/>
</dbReference>
<evidence type="ECO:0000313" key="3">
    <source>
        <dbReference type="Proteomes" id="UP000253940"/>
    </source>
</evidence>
<accession>A0A345P2I0</accession>
<dbReference type="AlphaFoldDB" id="A0A345P2I0"/>
<protein>
    <submittedName>
        <fullName evidence="2">Uncharacterized protein</fullName>
    </submittedName>
</protein>
<feature type="transmembrane region" description="Helical" evidence="1">
    <location>
        <begin position="12"/>
        <end position="32"/>
    </location>
</feature>